<dbReference type="Proteomes" id="UP000031950">
    <property type="component" value="Unassembled WGS sequence"/>
</dbReference>
<dbReference type="RefSeq" id="WP_041121752.1">
    <property type="nucleotide sequence ID" value="NZ_JXRQ01000015.1"/>
</dbReference>
<dbReference type="PATRIC" id="fig|135826.4.peg.1174"/>
<protein>
    <submittedName>
        <fullName evidence="2">Penicillin-binding protein</fullName>
    </submittedName>
</protein>
<dbReference type="InterPro" id="IPR050789">
    <property type="entry name" value="Diverse_Enzym_Activities"/>
</dbReference>
<name>A0A0C2VRW2_9BACL</name>
<keyword evidence="3" id="KW-1185">Reference proteome</keyword>
<gene>
    <name evidence="2" type="ORF">KP77_11790</name>
</gene>
<dbReference type="SUPFAM" id="SSF56601">
    <property type="entry name" value="beta-lactamase/transpeptidase-like"/>
    <property type="match status" value="1"/>
</dbReference>
<dbReference type="EMBL" id="JXRQ01000015">
    <property type="protein sequence ID" value="KIL51667.1"/>
    <property type="molecule type" value="Genomic_DNA"/>
</dbReference>
<dbReference type="PANTHER" id="PTHR43283:SF7">
    <property type="entry name" value="BETA-LACTAMASE-RELATED DOMAIN-CONTAINING PROTEIN"/>
    <property type="match status" value="1"/>
</dbReference>
<dbReference type="Gene3D" id="3.40.710.10">
    <property type="entry name" value="DD-peptidase/beta-lactamase superfamily"/>
    <property type="match status" value="1"/>
</dbReference>
<dbReference type="OrthoDB" id="2356735at2"/>
<comment type="caution">
    <text evidence="2">The sequence shown here is derived from an EMBL/GenBank/DDBJ whole genome shotgun (WGS) entry which is preliminary data.</text>
</comment>
<dbReference type="InterPro" id="IPR001466">
    <property type="entry name" value="Beta-lactam-related"/>
</dbReference>
<feature type="domain" description="Beta-lactamase-related" evidence="1">
    <location>
        <begin position="19"/>
        <end position="324"/>
    </location>
</feature>
<dbReference type="STRING" id="135826.KP77_11790"/>
<dbReference type="InterPro" id="IPR012338">
    <property type="entry name" value="Beta-lactam/transpept-like"/>
</dbReference>
<evidence type="ECO:0000313" key="2">
    <source>
        <dbReference type="EMBL" id="KIL51667.1"/>
    </source>
</evidence>
<dbReference type="Pfam" id="PF00144">
    <property type="entry name" value="Beta-lactamase"/>
    <property type="match status" value="1"/>
</dbReference>
<sequence length="344" mass="38586">MNITTTQDSFTEITAYTEKIRQDMHASGSALLIMKDNRIVHESYAGAHHFQEGAKSINAASQFNVYSVRVTYIGLAAAIAVHNGDLNLDDKISFYLDDLDDEVLGESTLRHLLTQCTGLKIKNNAAKRLFEAGTNIEGKQPDIVARIIHKVTGRTVHGILTESVFKPLNMTQTEWVTNSKRNLVCDIHSPESFPSLRLGSNEGDERNLYVSARELACWGNLHLHKGFIEGKQILPREVFDLAVKVQSPDTMPDHLPKHGFFWWVKHDEVSYEFDELGSNLPEGSYQILGASGCSCTVIPDLNVVAVRMYNSLYTDELEKFDYIRDIKIFGDLVVSGIKHETTQV</sequence>
<dbReference type="AlphaFoldDB" id="A0A0C2VRW2"/>
<proteinExistence type="predicted"/>
<evidence type="ECO:0000259" key="1">
    <source>
        <dbReference type="Pfam" id="PF00144"/>
    </source>
</evidence>
<reference evidence="2 3" key="1">
    <citation type="submission" date="2015-01" db="EMBL/GenBank/DDBJ databases">
        <title>Genome sequence of Jeotgalibacillus alimentarius.</title>
        <authorList>
            <person name="Goh K.M."/>
            <person name="Chan K.-G."/>
            <person name="Yaakop A.S."/>
            <person name="Ee R."/>
            <person name="Gan H.M."/>
            <person name="Chan C.S."/>
        </authorList>
    </citation>
    <scope>NUCLEOTIDE SEQUENCE [LARGE SCALE GENOMIC DNA]</scope>
    <source>
        <strain evidence="2 3">YKJ-13</strain>
    </source>
</reference>
<evidence type="ECO:0000313" key="3">
    <source>
        <dbReference type="Proteomes" id="UP000031950"/>
    </source>
</evidence>
<dbReference type="PANTHER" id="PTHR43283">
    <property type="entry name" value="BETA-LACTAMASE-RELATED"/>
    <property type="match status" value="1"/>
</dbReference>
<organism evidence="2 3">
    <name type="scientific">Jeotgalibacillus alimentarius</name>
    <dbReference type="NCBI Taxonomy" id="135826"/>
    <lineage>
        <taxon>Bacteria</taxon>
        <taxon>Bacillati</taxon>
        <taxon>Bacillota</taxon>
        <taxon>Bacilli</taxon>
        <taxon>Bacillales</taxon>
        <taxon>Caryophanaceae</taxon>
        <taxon>Jeotgalibacillus</taxon>
    </lineage>
</organism>
<accession>A0A0C2VRW2</accession>